<evidence type="ECO:0000256" key="1">
    <source>
        <dbReference type="ARBA" id="ARBA00010613"/>
    </source>
</evidence>
<dbReference type="InterPro" id="IPR001110">
    <property type="entry name" value="UPF0012_CS"/>
</dbReference>
<dbReference type="SUPFAM" id="SSF56317">
    <property type="entry name" value="Carbon-nitrogen hydrolase"/>
    <property type="match status" value="1"/>
</dbReference>
<dbReference type="CDD" id="cd07574">
    <property type="entry name" value="nitrilase_Rim1_like"/>
    <property type="match status" value="1"/>
</dbReference>
<evidence type="ECO:0000313" key="3">
    <source>
        <dbReference type="EMBL" id="PDO09262.1"/>
    </source>
</evidence>
<feature type="domain" description="CN hydrolase" evidence="2">
    <location>
        <begin position="1"/>
        <end position="259"/>
    </location>
</feature>
<dbReference type="PANTHER" id="PTHR23088:SF50">
    <property type="entry name" value="HYDROLASE YHCX"/>
    <property type="match status" value="1"/>
</dbReference>
<dbReference type="Pfam" id="PF00795">
    <property type="entry name" value="CN_hydrolase"/>
    <property type="match status" value="1"/>
</dbReference>
<dbReference type="AlphaFoldDB" id="A0A2A6DX47"/>
<evidence type="ECO:0000259" key="2">
    <source>
        <dbReference type="PROSITE" id="PS50263"/>
    </source>
</evidence>
<dbReference type="PROSITE" id="PS01227">
    <property type="entry name" value="UPF0012"/>
    <property type="match status" value="1"/>
</dbReference>
<comment type="caution">
    <text evidence="3">The sequence shown here is derived from an EMBL/GenBank/DDBJ whole genome shotgun (WGS) entry which is preliminary data.</text>
</comment>
<dbReference type="Gene3D" id="3.60.110.10">
    <property type="entry name" value="Carbon-nitrogen hydrolase"/>
    <property type="match status" value="1"/>
</dbReference>
<dbReference type="PANTHER" id="PTHR23088">
    <property type="entry name" value="NITRILASE-RELATED"/>
    <property type="match status" value="1"/>
</dbReference>
<accession>A0A2A6DX47</accession>
<dbReference type="EMBL" id="MOXJ01000051">
    <property type="protein sequence ID" value="PDO09262.1"/>
    <property type="molecule type" value="Genomic_DNA"/>
</dbReference>
<evidence type="ECO:0000313" key="4">
    <source>
        <dbReference type="Proteomes" id="UP000243688"/>
    </source>
</evidence>
<dbReference type="InterPro" id="IPR036526">
    <property type="entry name" value="C-N_Hydrolase_sf"/>
</dbReference>
<dbReference type="InterPro" id="IPR003010">
    <property type="entry name" value="C-N_Hydrolase"/>
</dbReference>
<proteinExistence type="inferred from homology"/>
<organism evidence="3 4">
    <name type="scientific">Candidatus Reconcilbacillus cellulovorans</name>
    <dbReference type="NCBI Taxonomy" id="1906605"/>
    <lineage>
        <taxon>Bacteria</taxon>
        <taxon>Bacillati</taxon>
        <taxon>Bacillota</taxon>
        <taxon>Bacilli</taxon>
        <taxon>Bacillales</taxon>
        <taxon>Paenibacillaceae</taxon>
        <taxon>Candidatus Reconcilbacillus</taxon>
    </lineage>
</organism>
<dbReference type="Proteomes" id="UP000243688">
    <property type="component" value="Unassembled WGS sequence"/>
</dbReference>
<gene>
    <name evidence="3" type="ORF">BLM47_13550</name>
</gene>
<comment type="similarity">
    <text evidence="1">Belongs to the carbon-nitrogen hydrolase superfamily. NIT1/NIT2 family.</text>
</comment>
<dbReference type="PROSITE" id="PS50263">
    <property type="entry name" value="CN_HYDROLASE"/>
    <property type="match status" value="1"/>
</dbReference>
<sequence>MAVAAVQFRLKRYRRSGAFWEDVRRHVEEAARQGAQLIVFPEYVTALLLGQTAPMDNGAACEFLHDRTDEVLSTFSSLSRTFGVVILGGTHVHRENGRYFNEAFLFFPDGRMGRQKKLHLTPEERNEWPLSPGDGLTVFDTPVGPVGIAICYDVEFPEVGRLLADAGAEWLLCPSFTETKAGYYRVRVCCRARATENQMYAVMSGLIGRLPDVPQIETAYSRAAAFAPCDEPFPPDGVLAQGRSNTGETIVCAVASDRLSINRTLGRVAPFFDRRSDRYGEWKPRRFT</sequence>
<protein>
    <recommendedName>
        <fullName evidence="2">CN hydrolase domain-containing protein</fullName>
    </recommendedName>
</protein>
<name>A0A2A6DX47_9BACL</name>
<reference evidence="3 4" key="1">
    <citation type="submission" date="2016-12" db="EMBL/GenBank/DDBJ databases">
        <title>Candidatus Reconcilibacillus cellulovorans genome.</title>
        <authorList>
            <person name="Kolinko S."/>
            <person name="Wu Y.-W."/>
            <person name="Tachea F."/>
            <person name="Denzel E."/>
            <person name="Hiras J."/>
            <person name="Baecker N."/>
            <person name="Chan L.J."/>
            <person name="Eichorst S.A."/>
            <person name="Frey D."/>
            <person name="Adams P.D."/>
            <person name="Pray T."/>
            <person name="Tanjore D."/>
            <person name="Petzold C.J."/>
            <person name="Gladden J.M."/>
            <person name="Simmons B.A."/>
            <person name="Singer S.W."/>
        </authorList>
    </citation>
    <scope>NUCLEOTIDE SEQUENCE [LARGE SCALE GENOMIC DNA]</scope>
    <source>
        <strain evidence="3">JTherm</strain>
    </source>
</reference>